<dbReference type="EMBL" id="JAUCMV010000002">
    <property type="protein sequence ID" value="KAK0415297.1"/>
    <property type="molecule type" value="Genomic_DNA"/>
</dbReference>
<keyword evidence="1" id="KW-0812">Transmembrane</keyword>
<evidence type="ECO:0000313" key="3">
    <source>
        <dbReference type="Proteomes" id="UP001175271"/>
    </source>
</evidence>
<protein>
    <recommendedName>
        <fullName evidence="4">DNA2/NAM7 helicase-like C-terminal domain-containing protein</fullName>
    </recommendedName>
</protein>
<dbReference type="Gene3D" id="3.40.50.300">
    <property type="entry name" value="P-loop containing nucleotide triphosphate hydrolases"/>
    <property type="match status" value="1"/>
</dbReference>
<evidence type="ECO:0000313" key="2">
    <source>
        <dbReference type="EMBL" id="KAK0415297.1"/>
    </source>
</evidence>
<sequence>MRTRLHNPSEKLSEYYQLAPYYMAVQALVFFLPFKMYRYVLKKFQLSLGNTLSRLLHGKATSSQFTSDNWNLYERTGDGPRTNNSVEGHSDKFALSSERAVVAATRARHGMVVIGNLAHMARCKAWSKMLHQAVLVEHVPIMSKKCVQYLETVLKTPEDQELPNPLLTPDAILTMMTEIPLR</sequence>
<feature type="transmembrane region" description="Helical" evidence="1">
    <location>
        <begin position="15"/>
        <end position="34"/>
    </location>
</feature>
<keyword evidence="3" id="KW-1185">Reference proteome</keyword>
<accession>A0AA39I031</accession>
<keyword evidence="1" id="KW-0472">Membrane</keyword>
<comment type="caution">
    <text evidence="2">The sequence shown here is derived from an EMBL/GenBank/DDBJ whole genome shotgun (WGS) entry which is preliminary data.</text>
</comment>
<dbReference type="AlphaFoldDB" id="A0AA39I031"/>
<gene>
    <name evidence="2" type="ORF">QR680_011874</name>
</gene>
<evidence type="ECO:0000256" key="1">
    <source>
        <dbReference type="SAM" id="Phobius"/>
    </source>
</evidence>
<name>A0AA39I031_9BILA</name>
<evidence type="ECO:0008006" key="4">
    <source>
        <dbReference type="Google" id="ProtNLM"/>
    </source>
</evidence>
<reference evidence="2" key="1">
    <citation type="submission" date="2023-06" db="EMBL/GenBank/DDBJ databases">
        <title>Genomic analysis of the entomopathogenic nematode Steinernema hermaphroditum.</title>
        <authorList>
            <person name="Schwarz E.M."/>
            <person name="Heppert J.K."/>
            <person name="Baniya A."/>
            <person name="Schwartz H.T."/>
            <person name="Tan C.-H."/>
            <person name="Antoshechkin I."/>
            <person name="Sternberg P.W."/>
            <person name="Goodrich-Blair H."/>
            <person name="Dillman A.R."/>
        </authorList>
    </citation>
    <scope>NUCLEOTIDE SEQUENCE</scope>
    <source>
        <strain evidence="2">PS9179</strain>
        <tissue evidence="2">Whole animal</tissue>
    </source>
</reference>
<dbReference type="Proteomes" id="UP001175271">
    <property type="component" value="Unassembled WGS sequence"/>
</dbReference>
<dbReference type="InterPro" id="IPR027417">
    <property type="entry name" value="P-loop_NTPase"/>
</dbReference>
<keyword evidence="1" id="KW-1133">Transmembrane helix</keyword>
<organism evidence="2 3">
    <name type="scientific">Steinernema hermaphroditum</name>
    <dbReference type="NCBI Taxonomy" id="289476"/>
    <lineage>
        <taxon>Eukaryota</taxon>
        <taxon>Metazoa</taxon>
        <taxon>Ecdysozoa</taxon>
        <taxon>Nematoda</taxon>
        <taxon>Chromadorea</taxon>
        <taxon>Rhabditida</taxon>
        <taxon>Tylenchina</taxon>
        <taxon>Panagrolaimomorpha</taxon>
        <taxon>Strongyloidoidea</taxon>
        <taxon>Steinernematidae</taxon>
        <taxon>Steinernema</taxon>
    </lineage>
</organism>
<proteinExistence type="predicted"/>